<dbReference type="EMBL" id="BGZK01000356">
    <property type="protein sequence ID" value="GBP38930.1"/>
    <property type="molecule type" value="Genomic_DNA"/>
</dbReference>
<evidence type="ECO:0000313" key="3">
    <source>
        <dbReference type="Proteomes" id="UP000299102"/>
    </source>
</evidence>
<proteinExistence type="predicted"/>
<dbReference type="Proteomes" id="UP000299102">
    <property type="component" value="Unassembled WGS sequence"/>
</dbReference>
<comment type="caution">
    <text evidence="2">The sequence shown here is derived from an EMBL/GenBank/DDBJ whole genome shotgun (WGS) entry which is preliminary data.</text>
</comment>
<feature type="compositionally biased region" description="Basic and acidic residues" evidence="1">
    <location>
        <begin position="34"/>
        <end position="44"/>
    </location>
</feature>
<keyword evidence="3" id="KW-1185">Reference proteome</keyword>
<evidence type="ECO:0000313" key="2">
    <source>
        <dbReference type="EMBL" id="GBP38930.1"/>
    </source>
</evidence>
<evidence type="ECO:0000256" key="1">
    <source>
        <dbReference type="SAM" id="MobiDB-lite"/>
    </source>
</evidence>
<accession>A0A4C1VK58</accession>
<reference evidence="2 3" key="1">
    <citation type="journal article" date="2019" name="Commun. Biol.">
        <title>The bagworm genome reveals a unique fibroin gene that provides high tensile strength.</title>
        <authorList>
            <person name="Kono N."/>
            <person name="Nakamura H."/>
            <person name="Ohtoshi R."/>
            <person name="Tomita M."/>
            <person name="Numata K."/>
            <person name="Arakawa K."/>
        </authorList>
    </citation>
    <scope>NUCLEOTIDE SEQUENCE [LARGE SCALE GENOMIC DNA]</scope>
</reference>
<feature type="region of interest" description="Disordered" evidence="1">
    <location>
        <begin position="34"/>
        <end position="63"/>
    </location>
</feature>
<sequence length="119" mass="13354">MLSEYLFDWIDRDPSPIPVSLAVPHRRLLTAGETKRRVPAEIKSARSPSDLLHRPLPGHRSARRRRQFIQSETLGFYLFRGAARPAARETSIRLNRTSAAPDLTAVEIAVARSHIFAGS</sequence>
<gene>
    <name evidence="2" type="ORF">EVAR_95680_1</name>
</gene>
<protein>
    <submittedName>
        <fullName evidence="2">Uncharacterized protein</fullName>
    </submittedName>
</protein>
<name>A0A4C1VK58_EUMVA</name>
<organism evidence="2 3">
    <name type="scientific">Eumeta variegata</name>
    <name type="common">Bagworm moth</name>
    <name type="synonym">Eumeta japonica</name>
    <dbReference type="NCBI Taxonomy" id="151549"/>
    <lineage>
        <taxon>Eukaryota</taxon>
        <taxon>Metazoa</taxon>
        <taxon>Ecdysozoa</taxon>
        <taxon>Arthropoda</taxon>
        <taxon>Hexapoda</taxon>
        <taxon>Insecta</taxon>
        <taxon>Pterygota</taxon>
        <taxon>Neoptera</taxon>
        <taxon>Endopterygota</taxon>
        <taxon>Lepidoptera</taxon>
        <taxon>Glossata</taxon>
        <taxon>Ditrysia</taxon>
        <taxon>Tineoidea</taxon>
        <taxon>Psychidae</taxon>
        <taxon>Oiketicinae</taxon>
        <taxon>Eumeta</taxon>
    </lineage>
</organism>
<dbReference type="AlphaFoldDB" id="A0A4C1VK58"/>